<reference evidence="3" key="1">
    <citation type="submission" date="2021-08" db="EMBL/GenBank/DDBJ databases">
        <authorList>
            <person name="Papudeshi B."/>
            <person name="Bashey-Visser F."/>
        </authorList>
    </citation>
    <scope>NUCLEOTIDE SEQUENCE</scope>
    <source>
        <strain evidence="3">MC_266_E_2016</strain>
    </source>
</reference>
<evidence type="ECO:0000313" key="4">
    <source>
        <dbReference type="Proteomes" id="UP001222434"/>
    </source>
</evidence>
<evidence type="ECO:0000313" key="3">
    <source>
        <dbReference type="EMBL" id="MDE1480418.1"/>
    </source>
</evidence>
<dbReference type="Gene3D" id="1.10.10.10">
    <property type="entry name" value="Winged helix-like DNA-binding domain superfamily/Winged helix DNA-binding domain"/>
    <property type="match status" value="2"/>
</dbReference>
<comment type="caution">
    <text evidence="3">The sequence shown here is derived from an EMBL/GenBank/DDBJ whole genome shotgun (WGS) entry which is preliminary data.</text>
</comment>
<evidence type="ECO:0000259" key="2">
    <source>
        <dbReference type="Pfam" id="PF01051"/>
    </source>
</evidence>
<dbReference type="Pfam" id="PF21205">
    <property type="entry name" value="Rep3_C"/>
    <property type="match status" value="1"/>
</dbReference>
<dbReference type="GO" id="GO:0006270">
    <property type="term" value="P:DNA replication initiation"/>
    <property type="evidence" value="ECO:0007669"/>
    <property type="project" value="InterPro"/>
</dbReference>
<gene>
    <name evidence="3" type="ORF">KKJ01_19905</name>
</gene>
<name>A0AAJ1JFP8_XENBV</name>
<dbReference type="InterPro" id="IPR000525">
    <property type="entry name" value="Initiator_Rep_WH1"/>
</dbReference>
<dbReference type="Proteomes" id="UP001222434">
    <property type="component" value="Unassembled WGS sequence"/>
</dbReference>
<reference evidence="3" key="2">
    <citation type="journal article" date="2022" name="J. Evol. Biol.">
        <title>Pre- and post-association barriers to host switching in sympatric mutualists.</title>
        <authorList>
            <person name="Dinges Z.M."/>
            <person name="Phillips R.K."/>
            <person name="Lively C.M."/>
            <person name="Bashey F."/>
        </authorList>
    </citation>
    <scope>NUCLEOTIDE SEQUENCE</scope>
    <source>
        <strain evidence="3">MC_266_E_2016</strain>
    </source>
</reference>
<dbReference type="RefSeq" id="WP_274713804.1">
    <property type="nucleotide sequence ID" value="NZ_JAILSO010000127.1"/>
</dbReference>
<dbReference type="SUPFAM" id="SSF46785">
    <property type="entry name" value="Winged helix' DNA-binding domain"/>
    <property type="match status" value="2"/>
</dbReference>
<dbReference type="InterPro" id="IPR036390">
    <property type="entry name" value="WH_DNA-bd_sf"/>
</dbReference>
<feature type="domain" description="Initiator Rep protein WH1" evidence="2">
    <location>
        <begin position="5"/>
        <end position="152"/>
    </location>
</feature>
<sequence length="321" mass="37595">MSELIVYKANELAVSRYDLTEQETKLILYCIGCINPSLSGMTIQERTVEFGYQDYAKYMGISNDLAYKNLINSTRDLMNRSIELIYPVGDIERRIFNWAGLVEFNRKTQRVKLVFNEHLPPLLYQLKQFIKYNLEHVKEFKNKYSMRVYEWLLKELTQRKTNKANVKISIEDFKFMLMLENNYHEYKLLNHWVLKPIAKDLNTYSNMNVSIEKYGRPADTLIFQCELDKQIDLVTELAKDQSDKAGNKIPPSISITPESHLHGGLRKTLHDALTAKIQLTSFEAKFLSDMQSKYDLNGSFSWLTQKQRTTLENILAKYGRN</sequence>
<protein>
    <submittedName>
        <fullName evidence="3">Replication initiation protein</fullName>
    </submittedName>
</protein>
<organism evidence="3 4">
    <name type="scientific">Xenorhabdus bovienii</name>
    <name type="common">Xenorhabdus nematophila subsp. bovienii</name>
    <dbReference type="NCBI Taxonomy" id="40576"/>
    <lineage>
        <taxon>Bacteria</taxon>
        <taxon>Pseudomonadati</taxon>
        <taxon>Pseudomonadota</taxon>
        <taxon>Gammaproteobacteria</taxon>
        <taxon>Enterobacterales</taxon>
        <taxon>Morganellaceae</taxon>
        <taxon>Xenorhabdus</taxon>
    </lineage>
</organism>
<dbReference type="Pfam" id="PF01051">
    <property type="entry name" value="Rep3_N"/>
    <property type="match status" value="1"/>
</dbReference>
<evidence type="ECO:0000256" key="1">
    <source>
        <dbReference type="ARBA" id="ARBA00038283"/>
    </source>
</evidence>
<dbReference type="EMBL" id="JAILSO010000127">
    <property type="protein sequence ID" value="MDE1480418.1"/>
    <property type="molecule type" value="Genomic_DNA"/>
</dbReference>
<dbReference type="InterPro" id="IPR036388">
    <property type="entry name" value="WH-like_DNA-bd_sf"/>
</dbReference>
<dbReference type="GO" id="GO:0003887">
    <property type="term" value="F:DNA-directed DNA polymerase activity"/>
    <property type="evidence" value="ECO:0007669"/>
    <property type="project" value="InterPro"/>
</dbReference>
<accession>A0AAJ1JFP8</accession>
<comment type="similarity">
    <text evidence="1">Belongs to the initiator RepB protein family.</text>
</comment>
<dbReference type="AlphaFoldDB" id="A0AAJ1JFP8"/>
<proteinExistence type="inferred from homology"/>